<keyword evidence="5" id="KW-0274">FAD</keyword>
<dbReference type="UniPathway" id="UPA00232"/>
<evidence type="ECO:0000259" key="8">
    <source>
        <dbReference type="Pfam" id="PF01494"/>
    </source>
</evidence>
<dbReference type="NCBIfam" id="TIGR01988">
    <property type="entry name" value="Ubi-OHases"/>
    <property type="match status" value="1"/>
</dbReference>
<evidence type="ECO:0000256" key="7">
    <source>
        <dbReference type="ARBA" id="ARBA00023033"/>
    </source>
</evidence>
<dbReference type="InterPro" id="IPR010971">
    <property type="entry name" value="UbiH/COQ6"/>
</dbReference>
<comment type="similarity">
    <text evidence="3">Belongs to the UbiH/COQ6 family.</text>
</comment>
<feature type="domain" description="FAD-binding" evidence="8">
    <location>
        <begin position="2"/>
        <end position="333"/>
    </location>
</feature>
<dbReference type="Pfam" id="PF01494">
    <property type="entry name" value="FAD_binding_3"/>
    <property type="match status" value="1"/>
</dbReference>
<dbReference type="EMBL" id="LWDL01000011">
    <property type="protein sequence ID" value="OQW53010.1"/>
    <property type="molecule type" value="Genomic_DNA"/>
</dbReference>
<dbReference type="Proteomes" id="UP000192872">
    <property type="component" value="Unassembled WGS sequence"/>
</dbReference>
<dbReference type="GO" id="GO:0016705">
    <property type="term" value="F:oxidoreductase activity, acting on paired donors, with incorporation or reduction of molecular oxygen"/>
    <property type="evidence" value="ECO:0007669"/>
    <property type="project" value="InterPro"/>
</dbReference>
<keyword evidence="7" id="KW-0503">Monooxygenase</keyword>
<name>A0A1W9I081_9HYPH</name>
<proteinExistence type="inferred from homology"/>
<evidence type="ECO:0000256" key="4">
    <source>
        <dbReference type="ARBA" id="ARBA00022630"/>
    </source>
</evidence>
<evidence type="ECO:0000313" key="10">
    <source>
        <dbReference type="Proteomes" id="UP000192872"/>
    </source>
</evidence>
<gene>
    <name evidence="9" type="ORF">A4S15_06040</name>
</gene>
<accession>A0A1W9I081</accession>
<dbReference type="STRING" id="1827387.A4S15_06040"/>
<dbReference type="InterPro" id="IPR051205">
    <property type="entry name" value="UbiH/COQ6_monooxygenase"/>
</dbReference>
<evidence type="ECO:0000256" key="2">
    <source>
        <dbReference type="ARBA" id="ARBA00004749"/>
    </source>
</evidence>
<reference evidence="9 10" key="1">
    <citation type="journal article" date="2017" name="Water Res.">
        <title>Comammox in drinking water systems.</title>
        <authorList>
            <person name="Wang Y."/>
            <person name="Ma L."/>
            <person name="Mao Y."/>
            <person name="Jiang X."/>
            <person name="Xia Y."/>
            <person name="Yu K."/>
            <person name="Li B."/>
            <person name="Zhang T."/>
        </authorList>
    </citation>
    <scope>NUCLEOTIDE SEQUENCE [LARGE SCALE GENOMIC DNA]</scope>
    <source>
        <strain evidence="9">SG_bin8</strain>
    </source>
</reference>
<evidence type="ECO:0000256" key="1">
    <source>
        <dbReference type="ARBA" id="ARBA00001974"/>
    </source>
</evidence>
<keyword evidence="6" id="KW-0560">Oxidoreductase</keyword>
<dbReference type="GO" id="GO:0006744">
    <property type="term" value="P:ubiquinone biosynthetic process"/>
    <property type="evidence" value="ECO:0007669"/>
    <property type="project" value="UniProtKB-UniPathway"/>
</dbReference>
<dbReference type="PRINTS" id="PR00420">
    <property type="entry name" value="RNGMNOXGNASE"/>
</dbReference>
<protein>
    <recommendedName>
        <fullName evidence="8">FAD-binding domain-containing protein</fullName>
    </recommendedName>
</protein>
<comment type="pathway">
    <text evidence="2">Cofactor biosynthesis; ubiquinone biosynthesis.</text>
</comment>
<dbReference type="SUPFAM" id="SSF51905">
    <property type="entry name" value="FAD/NAD(P)-binding domain"/>
    <property type="match status" value="1"/>
</dbReference>
<dbReference type="InterPro" id="IPR036188">
    <property type="entry name" value="FAD/NAD-bd_sf"/>
</dbReference>
<keyword evidence="4" id="KW-0285">Flavoprotein</keyword>
<evidence type="ECO:0000256" key="5">
    <source>
        <dbReference type="ARBA" id="ARBA00022827"/>
    </source>
</evidence>
<evidence type="ECO:0000256" key="6">
    <source>
        <dbReference type="ARBA" id="ARBA00023002"/>
    </source>
</evidence>
<dbReference type="GO" id="GO:0071949">
    <property type="term" value="F:FAD binding"/>
    <property type="evidence" value="ECO:0007669"/>
    <property type="project" value="InterPro"/>
</dbReference>
<dbReference type="GO" id="GO:0004497">
    <property type="term" value="F:monooxygenase activity"/>
    <property type="evidence" value="ECO:0007669"/>
    <property type="project" value="UniProtKB-KW"/>
</dbReference>
<evidence type="ECO:0000256" key="3">
    <source>
        <dbReference type="ARBA" id="ARBA00005349"/>
    </source>
</evidence>
<sequence length="398" mass="42101">MGGGPTGLVTALLLAHQGLRVAVLRPVTREPAQFARTTALLTSSITLVRHLRIWPALADAVAPLKKMRLIDDRDRLIRAPTVTFDAGELGLEEFGFNIPNAALNRALEAVAAQTAGLTLIGGEATEIASDRDNAHVLCADGRSLSANLVIGADGRQSIARKASAIATRSWRYPQTALTVNLAHSVDHLGISSEFHTRSGPFTLVPLPGQASSLVAVVSPDDGQRLMSLEPDVLAQELTRRAHHLLGPLTLTSKPAAFPLSGHAVTGFARGRIALVGDAAHGLPPIGAQGLNLGLRDAVHLADAVLAGRRHSSDVAHPAVLSAYNRSRRADVWSRTAAIDIVNRSLLATLLPFDAARSLILSAARDIPLLRRQLMQAGLPPPAFEAAMRRLGIRADDAS</sequence>
<evidence type="ECO:0000313" key="9">
    <source>
        <dbReference type="EMBL" id="OQW53010.1"/>
    </source>
</evidence>
<comment type="caution">
    <text evidence="9">The sequence shown here is derived from an EMBL/GenBank/DDBJ whole genome shotgun (WGS) entry which is preliminary data.</text>
</comment>
<dbReference type="PANTHER" id="PTHR43876:SF7">
    <property type="entry name" value="UBIQUINONE BIOSYNTHESIS MONOOXYGENASE COQ6, MITOCHONDRIAL"/>
    <property type="match status" value="1"/>
</dbReference>
<dbReference type="AlphaFoldDB" id="A0A1W9I081"/>
<organism evidence="9 10">
    <name type="scientific">Candidatus Raskinella chloraquaticus</name>
    <dbReference type="NCBI Taxonomy" id="1951219"/>
    <lineage>
        <taxon>Bacteria</taxon>
        <taxon>Pseudomonadati</taxon>
        <taxon>Pseudomonadota</taxon>
        <taxon>Alphaproteobacteria</taxon>
        <taxon>Hyphomicrobiales</taxon>
        <taxon>Phreatobacteraceae</taxon>
        <taxon>Candidatus Raskinella</taxon>
    </lineage>
</organism>
<dbReference type="Gene3D" id="3.50.50.60">
    <property type="entry name" value="FAD/NAD(P)-binding domain"/>
    <property type="match status" value="2"/>
</dbReference>
<dbReference type="InterPro" id="IPR002938">
    <property type="entry name" value="FAD-bd"/>
</dbReference>
<dbReference type="PANTHER" id="PTHR43876">
    <property type="entry name" value="UBIQUINONE BIOSYNTHESIS MONOOXYGENASE COQ6, MITOCHONDRIAL"/>
    <property type="match status" value="1"/>
</dbReference>
<comment type="cofactor">
    <cofactor evidence="1">
        <name>FAD</name>
        <dbReference type="ChEBI" id="CHEBI:57692"/>
    </cofactor>
</comment>